<sequence length="145" mass="15628">MLHLLRPRTATMLRIQYHFAWESIMKKIAAVCVLAGSLAVAGPASAHGRDGGAVIGALIGGAVLGAIVTSAMNPPVAYQAPAYQAPAYQPPTYYQAPAYQQPAYPTYQQAQYQDDGPNYCYDRYQRAYVCGAPVRQGGYVQPAGW</sequence>
<name>B4E734_BURCJ</name>
<dbReference type="KEGG" id="bcj:BCAL2468"/>
<evidence type="ECO:0000313" key="2">
    <source>
        <dbReference type="Proteomes" id="UP000001035"/>
    </source>
</evidence>
<accession>B4E734</accession>
<dbReference type="Proteomes" id="UP000001035">
    <property type="component" value="Chromosome 1"/>
</dbReference>
<organism evidence="1 2">
    <name type="scientific">Burkholderia cenocepacia (strain ATCC BAA-245 / DSM 16553 / LMG 16656 / NCTC 13227 / J2315 / CF5610)</name>
    <name type="common">Burkholderia cepacia (strain J2315)</name>
    <dbReference type="NCBI Taxonomy" id="216591"/>
    <lineage>
        <taxon>Bacteria</taxon>
        <taxon>Pseudomonadati</taxon>
        <taxon>Pseudomonadota</taxon>
        <taxon>Betaproteobacteria</taxon>
        <taxon>Burkholderiales</taxon>
        <taxon>Burkholderiaceae</taxon>
        <taxon>Burkholderia</taxon>
        <taxon>Burkholderia cepacia complex</taxon>
    </lineage>
</organism>
<reference evidence="1 2" key="1">
    <citation type="journal article" date="2009" name="J. Bacteriol.">
        <title>The genome of Burkholderia cenocepacia J2315, an epidemic pathogen of cystic fibrosis patients.</title>
        <authorList>
            <person name="Holden M.T."/>
            <person name="Seth-Smith H.M."/>
            <person name="Crossman L.C."/>
            <person name="Sebaihia M."/>
            <person name="Bentley S.D."/>
            <person name="Cerdeno-Tarraga A.M."/>
            <person name="Thomson N.R."/>
            <person name="Bason N."/>
            <person name="Quail M.A."/>
            <person name="Sharp S."/>
            <person name="Cherevach I."/>
            <person name="Churcher C."/>
            <person name="Goodhead I."/>
            <person name="Hauser H."/>
            <person name="Holroyd N."/>
            <person name="Mungall K."/>
            <person name="Scott P."/>
            <person name="Walker D."/>
            <person name="White B."/>
            <person name="Rose H."/>
            <person name="Iversen P."/>
            <person name="Mil-Homens D."/>
            <person name="Rocha E.P."/>
            <person name="Fialho A.M."/>
            <person name="Baldwin A."/>
            <person name="Dowson C."/>
            <person name="Barrell B.G."/>
            <person name="Govan J.R."/>
            <person name="Vandamme P."/>
            <person name="Hart C.A."/>
            <person name="Mahenthiralingam E."/>
            <person name="Parkhill J."/>
        </authorList>
    </citation>
    <scope>NUCLEOTIDE SEQUENCE [LARGE SCALE GENOMIC DNA]</scope>
    <source>
        <strain evidence="2">ATCC BAA-245 / DSM 16553 / LMG 16656 / NCTC 13227 / J2315 / CF5610</strain>
    </source>
</reference>
<evidence type="ECO:0000313" key="1">
    <source>
        <dbReference type="EMBL" id="CAR52769.1"/>
    </source>
</evidence>
<dbReference type="HOGENOM" id="CLU_135479_0_0_4"/>
<gene>
    <name evidence="1" type="ORF">BCAL2468</name>
</gene>
<keyword evidence="2" id="KW-1185">Reference proteome</keyword>
<dbReference type="EMBL" id="AM747720">
    <property type="protein sequence ID" value="CAR52769.1"/>
    <property type="molecule type" value="Genomic_DNA"/>
</dbReference>
<protein>
    <submittedName>
        <fullName evidence="1">Membrane protein</fullName>
    </submittedName>
</protein>
<dbReference type="eggNOG" id="ENOG50330EQ">
    <property type="taxonomic scope" value="Bacteria"/>
</dbReference>
<dbReference type="AlphaFoldDB" id="B4E734"/>
<proteinExistence type="predicted"/>